<dbReference type="STRING" id="1392250.A0A2I2G9K8"/>
<sequence>MKIITAATVFALLFATTPGLSIPRSDLIVSDAATQPHSLLISDLEKRRGGGGGGGRGGGGGGGGGSGGGSGGRSGGSSGSSSGGRSGGSSGSSRTGSSSNSGGATRGGSGPQPAYGGGSYYAGGARTPFAAGGRSPLGVAPFLLPVAALAFFPGIWLYGAYAYPYHHHYNYTDEKNDRNESLPVVCLCQKHSECGCDDNSNNTYYEDLFNGTQPVNSSTVTVAEVNGTKSIYINGTLPNGTTVDDPSADSSAATKMRETSGYWLMAALVAGTVWGL</sequence>
<proteinExistence type="predicted"/>
<name>A0A2I2G9K8_9EURO</name>
<dbReference type="AlphaFoldDB" id="A0A2I2G9K8"/>
<evidence type="ECO:0000256" key="1">
    <source>
        <dbReference type="SAM" id="MobiDB-lite"/>
    </source>
</evidence>
<dbReference type="OrthoDB" id="5425547at2759"/>
<accession>A0A2I2G9K8</accession>
<gene>
    <name evidence="4" type="ORF">P170DRAFT_188450</name>
</gene>
<dbReference type="Pfam" id="PF24866">
    <property type="entry name" value="DUF7732"/>
    <property type="match status" value="1"/>
</dbReference>
<dbReference type="InterPro" id="IPR056634">
    <property type="entry name" value="DUF7732"/>
</dbReference>
<evidence type="ECO:0000259" key="3">
    <source>
        <dbReference type="Pfam" id="PF24866"/>
    </source>
</evidence>
<protein>
    <recommendedName>
        <fullName evidence="3">DUF7732 domain-containing protein</fullName>
    </recommendedName>
</protein>
<feature type="chain" id="PRO_5014161561" description="DUF7732 domain-containing protein" evidence="2">
    <location>
        <begin position="20"/>
        <end position="276"/>
    </location>
</feature>
<dbReference type="RefSeq" id="XP_024704868.1">
    <property type="nucleotide sequence ID" value="XM_024842696.1"/>
</dbReference>
<feature type="signal peptide" evidence="2">
    <location>
        <begin position="1"/>
        <end position="19"/>
    </location>
</feature>
<keyword evidence="2" id="KW-0732">Signal</keyword>
<dbReference type="PANTHER" id="PTHR42091:SF1">
    <property type="entry name" value="CONSERVED GLYCINE-RICH PROTEIN (AFU_ORTHOLOGUE AFUA_7G02440)"/>
    <property type="match status" value="1"/>
</dbReference>
<reference evidence="4 5" key="1">
    <citation type="submission" date="2016-12" db="EMBL/GenBank/DDBJ databases">
        <title>The genomes of Aspergillus section Nigri reveals drivers in fungal speciation.</title>
        <authorList>
            <consortium name="DOE Joint Genome Institute"/>
            <person name="Vesth T.C."/>
            <person name="Nybo J."/>
            <person name="Theobald S."/>
            <person name="Brandl J."/>
            <person name="Frisvad J.C."/>
            <person name="Nielsen K.F."/>
            <person name="Lyhne E.K."/>
            <person name="Kogle M.E."/>
            <person name="Kuo A."/>
            <person name="Riley R."/>
            <person name="Clum A."/>
            <person name="Nolan M."/>
            <person name="Lipzen A."/>
            <person name="Salamov A."/>
            <person name="Henrissat B."/>
            <person name="Wiebenga A."/>
            <person name="De Vries R.P."/>
            <person name="Grigoriev I.V."/>
            <person name="Mortensen U.H."/>
            <person name="Andersen M.R."/>
            <person name="Baker S.E."/>
        </authorList>
    </citation>
    <scope>NUCLEOTIDE SEQUENCE [LARGE SCALE GENOMIC DNA]</scope>
    <source>
        <strain evidence="4 5">IBT 23096</strain>
    </source>
</reference>
<feature type="domain" description="DUF7732" evidence="3">
    <location>
        <begin position="120"/>
        <end position="241"/>
    </location>
</feature>
<dbReference type="VEuPathDB" id="FungiDB:P170DRAFT_188450"/>
<dbReference type="PANTHER" id="PTHR42091">
    <property type="entry name" value="CONSERVED GLYCINE-RICH PROTEIN (AFU_ORTHOLOGUE AFUA_7G02440)"/>
    <property type="match status" value="1"/>
</dbReference>
<feature type="region of interest" description="Disordered" evidence="1">
    <location>
        <begin position="41"/>
        <end position="111"/>
    </location>
</feature>
<evidence type="ECO:0000313" key="5">
    <source>
        <dbReference type="Proteomes" id="UP000234275"/>
    </source>
</evidence>
<organism evidence="4 5">
    <name type="scientific">Aspergillus steynii IBT 23096</name>
    <dbReference type="NCBI Taxonomy" id="1392250"/>
    <lineage>
        <taxon>Eukaryota</taxon>
        <taxon>Fungi</taxon>
        <taxon>Dikarya</taxon>
        <taxon>Ascomycota</taxon>
        <taxon>Pezizomycotina</taxon>
        <taxon>Eurotiomycetes</taxon>
        <taxon>Eurotiomycetidae</taxon>
        <taxon>Eurotiales</taxon>
        <taxon>Aspergillaceae</taxon>
        <taxon>Aspergillus</taxon>
        <taxon>Aspergillus subgen. Circumdati</taxon>
    </lineage>
</organism>
<dbReference type="EMBL" id="MSFO01000004">
    <property type="protein sequence ID" value="PLB49566.1"/>
    <property type="molecule type" value="Genomic_DNA"/>
</dbReference>
<evidence type="ECO:0000313" key="4">
    <source>
        <dbReference type="EMBL" id="PLB49566.1"/>
    </source>
</evidence>
<comment type="caution">
    <text evidence="4">The sequence shown here is derived from an EMBL/GenBank/DDBJ whole genome shotgun (WGS) entry which is preliminary data.</text>
</comment>
<keyword evidence="5" id="KW-1185">Reference proteome</keyword>
<dbReference type="GeneID" id="36550394"/>
<evidence type="ECO:0000256" key="2">
    <source>
        <dbReference type="SAM" id="SignalP"/>
    </source>
</evidence>
<dbReference type="Proteomes" id="UP000234275">
    <property type="component" value="Unassembled WGS sequence"/>
</dbReference>
<feature type="compositionally biased region" description="Low complexity" evidence="1">
    <location>
        <begin position="91"/>
        <end position="103"/>
    </location>
</feature>
<feature type="compositionally biased region" description="Gly residues" evidence="1">
    <location>
        <begin position="50"/>
        <end position="90"/>
    </location>
</feature>